<dbReference type="Pfam" id="PF02230">
    <property type="entry name" value="Abhydrolase_2"/>
    <property type="match status" value="1"/>
</dbReference>
<dbReference type="PANTHER" id="PTHR10655">
    <property type="entry name" value="LYSOPHOSPHOLIPASE-RELATED"/>
    <property type="match status" value="1"/>
</dbReference>
<dbReference type="EMBL" id="BSVB01000001">
    <property type="protein sequence ID" value="GMA95595.1"/>
    <property type="molecule type" value="Genomic_DNA"/>
</dbReference>
<feature type="domain" description="Phospholipase/carboxylesterase/thioesterase" evidence="3">
    <location>
        <begin position="44"/>
        <end position="228"/>
    </location>
</feature>
<reference evidence="5" key="1">
    <citation type="journal article" date="2019" name="Int. J. Syst. Evol. Microbiol.">
        <title>The Global Catalogue of Microorganisms (GCM) 10K type strain sequencing project: providing services to taxonomists for standard genome sequencing and annotation.</title>
        <authorList>
            <consortium name="The Broad Institute Genomics Platform"/>
            <consortium name="The Broad Institute Genome Sequencing Center for Infectious Disease"/>
            <person name="Wu L."/>
            <person name="Ma J."/>
        </authorList>
    </citation>
    <scope>NUCLEOTIDE SEQUENCE [LARGE SCALE GENOMIC DNA]</scope>
    <source>
        <strain evidence="5">NBRC 108894</strain>
    </source>
</reference>
<evidence type="ECO:0000313" key="5">
    <source>
        <dbReference type="Proteomes" id="UP001157034"/>
    </source>
</evidence>
<gene>
    <name evidence="4" type="ORF">GCM10025881_24190</name>
</gene>
<evidence type="ECO:0000259" key="3">
    <source>
        <dbReference type="Pfam" id="PF02230"/>
    </source>
</evidence>
<dbReference type="InterPro" id="IPR003140">
    <property type="entry name" value="PLipase/COase/thioEstase"/>
</dbReference>
<dbReference type="Gene3D" id="3.40.50.1820">
    <property type="entry name" value="alpha/beta hydrolase"/>
    <property type="match status" value="1"/>
</dbReference>
<keyword evidence="5" id="KW-1185">Reference proteome</keyword>
<comment type="caution">
    <text evidence="4">The sequence shown here is derived from an EMBL/GenBank/DDBJ whole genome shotgun (WGS) entry which is preliminary data.</text>
</comment>
<proteinExistence type="inferred from homology"/>
<comment type="similarity">
    <text evidence="1">Belongs to the AB hydrolase superfamily. AB hydrolase 2 family.</text>
</comment>
<dbReference type="InterPro" id="IPR050565">
    <property type="entry name" value="LYPA1-2/EST-like"/>
</dbReference>
<sequence>MPAWRVMIPTRHPSRPVLHFVTRASLGNMELDPSAVIWNRDDRAGRPLLVILHGLGASERDFVPIFPMLPDDLAIASVRAPIDFAPGAAWFQPQQSDALAREMDESTDALVRWVATQSGHPSVGILGFSQGGAIAVHTLRRAPELADYAVSLAGFLPGVADDTALGERRTPLFIGYGLADDVVPRAWTDMLVDWATPLTEVATHFYPGLTHAVSEEEIADASAFIRAHLP</sequence>
<dbReference type="SUPFAM" id="SSF53474">
    <property type="entry name" value="alpha/beta-Hydrolases"/>
    <property type="match status" value="1"/>
</dbReference>
<dbReference type="Proteomes" id="UP001157034">
    <property type="component" value="Unassembled WGS sequence"/>
</dbReference>
<protein>
    <submittedName>
        <fullName evidence="4">Esterase</fullName>
    </submittedName>
</protein>
<evidence type="ECO:0000313" key="4">
    <source>
        <dbReference type="EMBL" id="GMA95595.1"/>
    </source>
</evidence>
<organism evidence="4 5">
    <name type="scientific">Pseudolysinimonas kribbensis</name>
    <dbReference type="NCBI Taxonomy" id="433641"/>
    <lineage>
        <taxon>Bacteria</taxon>
        <taxon>Bacillati</taxon>
        <taxon>Actinomycetota</taxon>
        <taxon>Actinomycetes</taxon>
        <taxon>Micrococcales</taxon>
        <taxon>Microbacteriaceae</taxon>
        <taxon>Pseudolysinimonas</taxon>
    </lineage>
</organism>
<accession>A0ABQ6K4N3</accession>
<dbReference type="PANTHER" id="PTHR10655:SF17">
    <property type="entry name" value="LYSOPHOSPHOLIPASE-LIKE PROTEIN 1"/>
    <property type="match status" value="1"/>
</dbReference>
<evidence type="ECO:0000256" key="2">
    <source>
        <dbReference type="ARBA" id="ARBA00022801"/>
    </source>
</evidence>
<dbReference type="InterPro" id="IPR029058">
    <property type="entry name" value="AB_hydrolase_fold"/>
</dbReference>
<evidence type="ECO:0000256" key="1">
    <source>
        <dbReference type="ARBA" id="ARBA00006499"/>
    </source>
</evidence>
<name>A0ABQ6K4N3_9MICO</name>
<keyword evidence="2" id="KW-0378">Hydrolase</keyword>